<name>A0ABX1KI00_9MICO</name>
<comment type="caution">
    <text evidence="2">The sequence shown here is derived from an EMBL/GenBank/DDBJ whole genome shotgun (WGS) entry which is preliminary data.</text>
</comment>
<feature type="transmembrane region" description="Helical" evidence="1">
    <location>
        <begin position="7"/>
        <end position="24"/>
    </location>
</feature>
<keyword evidence="1" id="KW-0812">Transmembrane</keyword>
<dbReference type="RefSeq" id="WP_168914231.1">
    <property type="nucleotide sequence ID" value="NZ_JABACI010000005.1"/>
</dbReference>
<sequence>MARKLGLRFSGAVLIMIFLVWMLFKGTDVVRSWIEANQVLGLVAWGAAWLCLLGGAALVVRALFPQRREPVAEGE</sequence>
<evidence type="ECO:0000313" key="3">
    <source>
        <dbReference type="Proteomes" id="UP001429745"/>
    </source>
</evidence>
<protein>
    <submittedName>
        <fullName evidence="2">Uncharacterized protein</fullName>
    </submittedName>
</protein>
<evidence type="ECO:0000313" key="2">
    <source>
        <dbReference type="EMBL" id="NLP85764.1"/>
    </source>
</evidence>
<keyword evidence="3" id="KW-1185">Reference proteome</keyword>
<evidence type="ECO:0000256" key="1">
    <source>
        <dbReference type="SAM" id="Phobius"/>
    </source>
</evidence>
<dbReference type="EMBL" id="JABACI010000005">
    <property type="protein sequence ID" value="NLP85764.1"/>
    <property type="molecule type" value="Genomic_DNA"/>
</dbReference>
<accession>A0ABX1KI00</accession>
<keyword evidence="1" id="KW-0472">Membrane</keyword>
<proteinExistence type="predicted"/>
<gene>
    <name evidence="2" type="ORF">HF576_18165</name>
</gene>
<reference evidence="2 3" key="1">
    <citation type="submission" date="2020-04" db="EMBL/GenBank/DDBJ databases">
        <title>CFH 90308 Microbacterium sp.</title>
        <authorList>
            <person name="Nie G."/>
            <person name="Ming H."/>
            <person name="Xia T."/>
        </authorList>
    </citation>
    <scope>NUCLEOTIDE SEQUENCE [LARGE SCALE GENOMIC DNA]</scope>
    <source>
        <strain evidence="2 3">CFH 90308</strain>
    </source>
</reference>
<dbReference type="Proteomes" id="UP001429745">
    <property type="component" value="Unassembled WGS sequence"/>
</dbReference>
<keyword evidence="1" id="KW-1133">Transmembrane helix</keyword>
<feature type="transmembrane region" description="Helical" evidence="1">
    <location>
        <begin position="44"/>
        <end position="64"/>
    </location>
</feature>
<organism evidence="2 3">
    <name type="scientific">Microbacterium salsuginis</name>
    <dbReference type="NCBI Taxonomy" id="2722803"/>
    <lineage>
        <taxon>Bacteria</taxon>
        <taxon>Bacillati</taxon>
        <taxon>Actinomycetota</taxon>
        <taxon>Actinomycetes</taxon>
        <taxon>Micrococcales</taxon>
        <taxon>Microbacteriaceae</taxon>
        <taxon>Microbacterium</taxon>
    </lineage>
</organism>